<evidence type="ECO:0000256" key="7">
    <source>
        <dbReference type="PIRSR" id="PIRSR000138-2"/>
    </source>
</evidence>
<comment type="similarity">
    <text evidence="5">Belongs to the FMN-dependent alpha-hydroxy acid dehydrogenase family.</text>
</comment>
<evidence type="ECO:0000256" key="3">
    <source>
        <dbReference type="ARBA" id="ARBA00022643"/>
    </source>
</evidence>
<dbReference type="Proteomes" id="UP000271678">
    <property type="component" value="Unassembled WGS sequence"/>
</dbReference>
<dbReference type="InterPro" id="IPR012133">
    <property type="entry name" value="Alpha-hydoxy_acid_DH_FMN"/>
</dbReference>
<dbReference type="Pfam" id="PF01070">
    <property type="entry name" value="FMN_dh"/>
    <property type="match status" value="1"/>
</dbReference>
<dbReference type="PANTHER" id="PTHR10578">
    <property type="entry name" value="S -2-HYDROXY-ACID OXIDASE-RELATED"/>
    <property type="match status" value="1"/>
</dbReference>
<feature type="binding site" evidence="7">
    <location>
        <begin position="56"/>
        <end position="58"/>
    </location>
    <ligand>
        <name>FMN</name>
        <dbReference type="ChEBI" id="CHEBI:58210"/>
    </ligand>
</feature>
<dbReference type="SMART" id="SM01240">
    <property type="entry name" value="IMPDH"/>
    <property type="match status" value="1"/>
</dbReference>
<dbReference type="EMBL" id="RJJQ01000022">
    <property type="protein sequence ID" value="RNI18417.1"/>
    <property type="molecule type" value="Genomic_DNA"/>
</dbReference>
<dbReference type="InterPro" id="IPR008259">
    <property type="entry name" value="FMN_hydac_DH_AS"/>
</dbReference>
<protein>
    <submittedName>
        <fullName evidence="9">Alpha-hydroxy-acid oxidizing protein</fullName>
    </submittedName>
</protein>
<feature type="binding site" evidence="7">
    <location>
        <position position="106"/>
    </location>
    <ligand>
        <name>FMN</name>
        <dbReference type="ChEBI" id="CHEBI:58210"/>
    </ligand>
</feature>
<evidence type="ECO:0000259" key="8">
    <source>
        <dbReference type="PROSITE" id="PS51349"/>
    </source>
</evidence>
<dbReference type="InterPro" id="IPR013785">
    <property type="entry name" value="Aldolase_TIM"/>
</dbReference>
<dbReference type="PANTHER" id="PTHR10578:SF107">
    <property type="entry name" value="2-HYDROXYACID OXIDASE 1"/>
    <property type="match status" value="1"/>
</dbReference>
<evidence type="ECO:0000256" key="5">
    <source>
        <dbReference type="ARBA" id="ARBA00024042"/>
    </source>
</evidence>
<feature type="domain" description="FMN hydroxy acid dehydrogenase" evidence="8">
    <location>
        <begin position="1"/>
        <end position="331"/>
    </location>
</feature>
<feature type="binding site" evidence="7">
    <location>
        <position position="204"/>
    </location>
    <ligand>
        <name>FMN</name>
        <dbReference type="ChEBI" id="CHEBI:58210"/>
    </ligand>
</feature>
<evidence type="ECO:0000313" key="10">
    <source>
        <dbReference type="Proteomes" id="UP000271678"/>
    </source>
</evidence>
<dbReference type="PROSITE" id="PS00557">
    <property type="entry name" value="FMN_HYDROXY_ACID_DH_1"/>
    <property type="match status" value="1"/>
</dbReference>
<reference evidence="9 10" key="1">
    <citation type="submission" date="2018-11" db="EMBL/GenBank/DDBJ databases">
        <title>Draft genome of Simplicispira Flexivirga sp. BO-16.</title>
        <authorList>
            <person name="Im W.T."/>
        </authorList>
    </citation>
    <scope>NUCLEOTIDE SEQUENCE [LARGE SCALE GENOMIC DNA]</scope>
    <source>
        <strain evidence="9 10">BO-16</strain>
    </source>
</reference>
<dbReference type="Gene3D" id="3.20.20.70">
    <property type="entry name" value="Aldolase class I"/>
    <property type="match status" value="1"/>
</dbReference>
<dbReference type="CDD" id="cd02809">
    <property type="entry name" value="alpha_hydroxyacid_oxid_FMN"/>
    <property type="match status" value="1"/>
</dbReference>
<organism evidence="9 10">
    <name type="scientific">Flexivirga caeni</name>
    <dbReference type="NCBI Taxonomy" id="2294115"/>
    <lineage>
        <taxon>Bacteria</taxon>
        <taxon>Bacillati</taxon>
        <taxon>Actinomycetota</taxon>
        <taxon>Actinomycetes</taxon>
        <taxon>Micrococcales</taxon>
        <taxon>Dermacoccaceae</taxon>
        <taxon>Flexivirga</taxon>
    </lineage>
</organism>
<dbReference type="InterPro" id="IPR037396">
    <property type="entry name" value="FMN_HAD"/>
</dbReference>
<feature type="binding site" evidence="7">
    <location>
        <begin position="282"/>
        <end position="283"/>
    </location>
    <ligand>
        <name>FMN</name>
        <dbReference type="ChEBI" id="CHEBI:58210"/>
    </ligand>
</feature>
<keyword evidence="10" id="KW-1185">Reference proteome</keyword>
<feature type="binding site" evidence="7">
    <location>
        <position position="226"/>
    </location>
    <ligand>
        <name>FMN</name>
        <dbReference type="ChEBI" id="CHEBI:58210"/>
    </ligand>
</feature>
<feature type="binding site" evidence="7">
    <location>
        <begin position="259"/>
        <end position="263"/>
    </location>
    <ligand>
        <name>FMN</name>
        <dbReference type="ChEBI" id="CHEBI:58210"/>
    </ligand>
</feature>
<feature type="binding site" evidence="7">
    <location>
        <position position="85"/>
    </location>
    <ligand>
        <name>FMN</name>
        <dbReference type="ChEBI" id="CHEBI:58210"/>
    </ligand>
</feature>
<comment type="caution">
    <text evidence="9">The sequence shown here is derived from an EMBL/GenBank/DDBJ whole genome shotgun (WGS) entry which is preliminary data.</text>
</comment>
<comment type="cofactor">
    <cofactor evidence="1">
        <name>FMN</name>
        <dbReference type="ChEBI" id="CHEBI:58210"/>
    </cofactor>
</comment>
<feature type="binding site" evidence="7">
    <location>
        <position position="4"/>
    </location>
    <ligand>
        <name>glyoxylate</name>
        <dbReference type="ChEBI" id="CHEBI:36655"/>
    </ligand>
</feature>
<keyword evidence="3 7" id="KW-0288">FMN</keyword>
<dbReference type="InterPro" id="IPR000262">
    <property type="entry name" value="FMN-dep_DH"/>
</dbReference>
<dbReference type="PIRSF" id="PIRSF000138">
    <property type="entry name" value="Al-hdrx_acd_dh"/>
    <property type="match status" value="1"/>
</dbReference>
<proteinExistence type="inferred from homology"/>
<evidence type="ECO:0000256" key="1">
    <source>
        <dbReference type="ARBA" id="ARBA00001917"/>
    </source>
</evidence>
<feature type="binding site" evidence="7">
    <location>
        <position position="231"/>
    </location>
    <ligand>
        <name>glyoxylate</name>
        <dbReference type="ChEBI" id="CHEBI:36655"/>
    </ligand>
</feature>
<evidence type="ECO:0000256" key="2">
    <source>
        <dbReference type="ARBA" id="ARBA00022630"/>
    </source>
</evidence>
<sequence>MWHYLTRGAGDDRTVHEAQDAWNRYRLRPRVLRDVTSVSTGMQLFGAWQTPIGIAPTAFHAVLHPDGEVATATGAVAAGAPMVLSSRSTRRIEDVAAAISGPWWFQVYLMRERSITAALIERAAAAGATAMVLTADTPYVGHRARTAALSRPLPLSDEQALTNVQQHLPEGAGDYWDLIDQRADLSLGDIGWVADIAELPVVVKGVLRGDEAAACVDAGADAVWVSNHGGRQLDRAISTAAALPEVVAAVAGSVPVIVDGGVRDGFDALVALALGASAVMLGRPVMWALAAEGAAGVTGLLDELTAELRHAMGLAGAARLADLDRSLVTGH</sequence>
<feature type="binding site" evidence="7">
    <location>
        <position position="108"/>
    </location>
    <ligand>
        <name>FMN</name>
        <dbReference type="ChEBI" id="CHEBI:58210"/>
    </ligand>
</feature>
<dbReference type="AlphaFoldDB" id="A0A3M9LZL6"/>
<dbReference type="GO" id="GO:0016614">
    <property type="term" value="F:oxidoreductase activity, acting on CH-OH group of donors"/>
    <property type="evidence" value="ECO:0007669"/>
    <property type="project" value="UniProtKB-ARBA"/>
</dbReference>
<dbReference type="GO" id="GO:0010181">
    <property type="term" value="F:FMN binding"/>
    <property type="evidence" value="ECO:0007669"/>
    <property type="project" value="InterPro"/>
</dbReference>
<dbReference type="FunFam" id="3.20.20.70:FF:000029">
    <property type="entry name" value="L-lactate dehydrogenase"/>
    <property type="match status" value="1"/>
</dbReference>
<feature type="binding site" evidence="7">
    <location>
        <position position="143"/>
    </location>
    <ligand>
        <name>glyoxylate</name>
        <dbReference type="ChEBI" id="CHEBI:36655"/>
    </ligand>
</feature>
<name>A0A3M9LZL6_9MICO</name>
<evidence type="ECO:0000256" key="4">
    <source>
        <dbReference type="ARBA" id="ARBA00023002"/>
    </source>
</evidence>
<gene>
    <name evidence="9" type="ORF">EFY87_17540</name>
</gene>
<keyword evidence="4" id="KW-0560">Oxidoreductase</keyword>
<evidence type="ECO:0000256" key="6">
    <source>
        <dbReference type="PIRSR" id="PIRSR000138-1"/>
    </source>
</evidence>
<evidence type="ECO:0000313" key="9">
    <source>
        <dbReference type="EMBL" id="RNI18417.1"/>
    </source>
</evidence>
<dbReference type="SUPFAM" id="SSF51395">
    <property type="entry name" value="FMN-linked oxidoreductases"/>
    <property type="match status" value="1"/>
</dbReference>
<feature type="active site" description="Proton acceptor" evidence="6">
    <location>
        <position position="228"/>
    </location>
</feature>
<keyword evidence="2 7" id="KW-0285">Flavoprotein</keyword>
<feature type="binding site" evidence="7">
    <location>
        <position position="134"/>
    </location>
    <ligand>
        <name>FMN</name>
        <dbReference type="ChEBI" id="CHEBI:58210"/>
    </ligand>
</feature>
<dbReference type="OrthoDB" id="9770452at2"/>
<feature type="binding site" evidence="7">
    <location>
        <position position="228"/>
    </location>
    <ligand>
        <name>glyoxylate</name>
        <dbReference type="ChEBI" id="CHEBI:36655"/>
    </ligand>
</feature>
<dbReference type="PROSITE" id="PS51349">
    <property type="entry name" value="FMN_HYDROXY_ACID_DH_2"/>
    <property type="match status" value="1"/>
</dbReference>
<accession>A0A3M9LZL6</accession>